<dbReference type="SMART" id="SM00858">
    <property type="entry name" value="SAF"/>
    <property type="match status" value="1"/>
</dbReference>
<comment type="caution">
    <text evidence="4">The sequence shown here is derived from an EMBL/GenBank/DDBJ whole genome shotgun (WGS) entry which is preliminary data.</text>
</comment>
<sequence length="502" mass="52158">MNVIRLHPGDDVAVALVELAAGQSPGDDCPAPVTTVPAGHKLALHAIAAGTPVRKYGQVIGVATRDIAAGEHVHVDNLGMDAEGRGGDGSAAGAWQPPAASARTFDGFRRADGRAATRNYVGIITSVNCSATVARHIADRFRGAAMDRWDNVGGVVAITHGSGCGMGADTEGITQLERTLAGFARHPNFAGVLLLGLGCEANQVDRLMARQGLEASDTLQRLVIQEAGGTAATVRAGSEAVEAMLDLANSARREPLPVSELTLGLQCGGSDGLSGITANPALGVAADLLVAHGGTAILSETPEIYGAEHLLIDRAASPEVADALRGRITWWEDYAERNDGDLDNNPSPGNKAGGLTTILEKSLGAVAKSGRSPLQGVYLYGQPIDRKGFVFMDSPGYDPMSITGQVASGANLVAFTTGRGSVYGCKPVPSLKLATNTPLYRNMRDDMDLNCGAIVDGDISVEDMGEQIFETLIRTASGEPTASETLGFGDDEFLPWVFGAQM</sequence>
<dbReference type="Pfam" id="PF04295">
    <property type="entry name" value="GD_AH_second"/>
    <property type="match status" value="1"/>
</dbReference>
<name>A0A5N0TD41_9GAMM</name>
<dbReference type="InterPro" id="IPR048332">
    <property type="entry name" value="GD_AH_C"/>
</dbReference>
<dbReference type="Gene3D" id="2.30.130.110">
    <property type="match status" value="1"/>
</dbReference>
<dbReference type="GO" id="GO:0019698">
    <property type="term" value="P:D-galacturonate catabolic process"/>
    <property type="evidence" value="ECO:0007669"/>
    <property type="project" value="TreeGrafter"/>
</dbReference>
<dbReference type="EMBL" id="VYXP01000003">
    <property type="protein sequence ID" value="KAA9132671.1"/>
    <property type="molecule type" value="Genomic_DNA"/>
</dbReference>
<gene>
    <name evidence="4" type="ORF">F3N42_05495</name>
</gene>
<evidence type="ECO:0000313" key="5">
    <source>
        <dbReference type="Proteomes" id="UP000325372"/>
    </source>
</evidence>
<keyword evidence="5" id="KW-1185">Reference proteome</keyword>
<dbReference type="CDD" id="cd11613">
    <property type="entry name" value="SAF_AH_GD"/>
    <property type="match status" value="1"/>
</dbReference>
<dbReference type="InterPro" id="IPR007392">
    <property type="entry name" value="GD_AH_second"/>
</dbReference>
<feature type="domain" description="SAF" evidence="3">
    <location>
        <begin position="10"/>
        <end position="79"/>
    </location>
</feature>
<dbReference type="PANTHER" id="PTHR30536">
    <property type="entry name" value="ALTRONATE/GALACTARATE DEHYDRATASE"/>
    <property type="match status" value="1"/>
</dbReference>
<keyword evidence="2" id="KW-0456">Lyase</keyword>
<evidence type="ECO:0000259" key="3">
    <source>
        <dbReference type="SMART" id="SM00858"/>
    </source>
</evidence>
<evidence type="ECO:0000256" key="1">
    <source>
        <dbReference type="ARBA" id="ARBA00010986"/>
    </source>
</evidence>
<evidence type="ECO:0000256" key="2">
    <source>
        <dbReference type="ARBA" id="ARBA00023239"/>
    </source>
</evidence>
<dbReference type="PANTHER" id="PTHR30536:SF5">
    <property type="entry name" value="ALTRONATE DEHYDRATASE"/>
    <property type="match status" value="1"/>
</dbReference>
<organism evidence="4 5">
    <name type="scientific">Marinihelvus fidelis</name>
    <dbReference type="NCBI Taxonomy" id="2613842"/>
    <lineage>
        <taxon>Bacteria</taxon>
        <taxon>Pseudomonadati</taxon>
        <taxon>Pseudomonadota</taxon>
        <taxon>Gammaproteobacteria</taxon>
        <taxon>Chromatiales</taxon>
        <taxon>Wenzhouxiangellaceae</taxon>
        <taxon>Marinihelvus</taxon>
    </lineage>
</organism>
<accession>A0A5N0TD41</accession>
<dbReference type="Pfam" id="PF08666">
    <property type="entry name" value="SAF"/>
    <property type="match status" value="1"/>
</dbReference>
<dbReference type="InterPro" id="IPR013974">
    <property type="entry name" value="SAF"/>
</dbReference>
<reference evidence="4 5" key="1">
    <citation type="submission" date="2019-09" db="EMBL/GenBank/DDBJ databases">
        <title>Wenzhouxiangella sp. Genome sequencing and assembly.</title>
        <authorList>
            <person name="Zhang R."/>
        </authorList>
    </citation>
    <scope>NUCLEOTIDE SEQUENCE [LARGE SCALE GENOMIC DNA]</scope>
    <source>
        <strain evidence="4 5">W260</strain>
    </source>
</reference>
<dbReference type="Pfam" id="PF20629">
    <property type="entry name" value="GD_AH_C"/>
    <property type="match status" value="1"/>
</dbReference>
<dbReference type="Proteomes" id="UP000325372">
    <property type="component" value="Unassembled WGS sequence"/>
</dbReference>
<dbReference type="RefSeq" id="WP_150863385.1">
    <property type="nucleotide sequence ID" value="NZ_VYXP01000003.1"/>
</dbReference>
<dbReference type="AlphaFoldDB" id="A0A5N0TD41"/>
<dbReference type="InterPro" id="IPR052172">
    <property type="entry name" value="UxaA_altronate/galactarate_dh"/>
</dbReference>
<evidence type="ECO:0000313" key="4">
    <source>
        <dbReference type="EMBL" id="KAA9132671.1"/>
    </source>
</evidence>
<comment type="similarity">
    <text evidence="1">Belongs to the UxaA family.</text>
</comment>
<proteinExistence type="inferred from homology"/>
<dbReference type="GO" id="GO:0016829">
    <property type="term" value="F:lyase activity"/>
    <property type="evidence" value="ECO:0007669"/>
    <property type="project" value="UniProtKB-KW"/>
</dbReference>
<dbReference type="InterPro" id="IPR044144">
    <property type="entry name" value="SAF_UxaA/GarD"/>
</dbReference>
<protein>
    <submittedName>
        <fullName evidence="4">Altronate dehydratase</fullName>
    </submittedName>
</protein>